<evidence type="ECO:0000256" key="1">
    <source>
        <dbReference type="ARBA" id="ARBA00006043"/>
    </source>
</evidence>
<feature type="non-terminal residue" evidence="4">
    <location>
        <position position="1"/>
    </location>
</feature>
<comment type="caution">
    <text evidence="4">The sequence shown here is derived from an EMBL/GenBank/DDBJ whole genome shotgun (WGS) entry which is preliminary data.</text>
</comment>
<dbReference type="Pfam" id="PF03152">
    <property type="entry name" value="UFD1_N1"/>
    <property type="match status" value="1"/>
</dbReference>
<evidence type="ECO:0000259" key="3">
    <source>
        <dbReference type="Pfam" id="PF03152"/>
    </source>
</evidence>
<organism evidence="4 5">
    <name type="scientific">Mesorhabditis spiculigera</name>
    <dbReference type="NCBI Taxonomy" id="96644"/>
    <lineage>
        <taxon>Eukaryota</taxon>
        <taxon>Metazoa</taxon>
        <taxon>Ecdysozoa</taxon>
        <taxon>Nematoda</taxon>
        <taxon>Chromadorea</taxon>
        <taxon>Rhabditida</taxon>
        <taxon>Rhabditina</taxon>
        <taxon>Rhabditomorpha</taxon>
        <taxon>Rhabditoidea</taxon>
        <taxon>Rhabditidae</taxon>
        <taxon>Mesorhabditinae</taxon>
        <taxon>Mesorhabditis</taxon>
    </lineage>
</organism>
<dbReference type="Gene3D" id="2.40.40.50">
    <property type="entry name" value="Ubiquitin fusion degradation protein UFD1, N-terminal domain"/>
    <property type="match status" value="1"/>
</dbReference>
<gene>
    <name evidence="4" type="ORF">MSPICULIGERA_LOCUS10264</name>
</gene>
<dbReference type="PANTHER" id="PTHR12555">
    <property type="entry name" value="UBIQUITIN FUSION DEGRADATON PROTEIN 1"/>
    <property type="match status" value="1"/>
</dbReference>
<keyword evidence="2" id="KW-0833">Ubl conjugation pathway</keyword>
<dbReference type="GO" id="GO:0036503">
    <property type="term" value="P:ERAD pathway"/>
    <property type="evidence" value="ECO:0007669"/>
    <property type="project" value="TreeGrafter"/>
</dbReference>
<dbReference type="AlphaFoldDB" id="A0AA36CP54"/>
<dbReference type="InterPro" id="IPR004854">
    <property type="entry name" value="Ufd1-like"/>
</dbReference>
<evidence type="ECO:0000313" key="4">
    <source>
        <dbReference type="EMBL" id="CAJ0571866.1"/>
    </source>
</evidence>
<dbReference type="Proteomes" id="UP001177023">
    <property type="component" value="Unassembled WGS sequence"/>
</dbReference>
<dbReference type="PANTHER" id="PTHR12555:SF13">
    <property type="entry name" value="UBIQUITIN RECOGNITION FACTOR IN ER-ASSOCIATED DEGRADATION PROTEIN 1"/>
    <property type="match status" value="1"/>
</dbReference>
<sequence>MQSTDSNKVQGINCGGKAILPPSVLDHIMQMDNQSPVMLFKVMNIKPERQKATHCGVLEFSAEEGRCYLPARSMRAMLFVSTRPFCPRLPMPS</sequence>
<protein>
    <recommendedName>
        <fullName evidence="3">Ubiquitin fusion degradation protein UFD1 N-terminal subdomain 1 domain-containing protein</fullName>
    </recommendedName>
</protein>
<evidence type="ECO:0000256" key="2">
    <source>
        <dbReference type="ARBA" id="ARBA00022786"/>
    </source>
</evidence>
<keyword evidence="5" id="KW-1185">Reference proteome</keyword>
<comment type="similarity">
    <text evidence="1">Belongs to the UFD1 family.</text>
</comment>
<feature type="domain" description="Ubiquitin fusion degradation protein UFD1 N-terminal subdomain 1" evidence="3">
    <location>
        <begin position="8"/>
        <end position="79"/>
    </location>
</feature>
<dbReference type="GO" id="GO:0006511">
    <property type="term" value="P:ubiquitin-dependent protein catabolic process"/>
    <property type="evidence" value="ECO:0007669"/>
    <property type="project" value="InterPro"/>
</dbReference>
<dbReference type="InterPro" id="IPR042299">
    <property type="entry name" value="Ufd1-like_Nn"/>
</dbReference>
<dbReference type="GO" id="GO:0031593">
    <property type="term" value="F:polyubiquitin modification-dependent protein binding"/>
    <property type="evidence" value="ECO:0007669"/>
    <property type="project" value="TreeGrafter"/>
</dbReference>
<dbReference type="GO" id="GO:0034098">
    <property type="term" value="C:VCP-NPL4-UFD1 AAA ATPase complex"/>
    <property type="evidence" value="ECO:0007669"/>
    <property type="project" value="TreeGrafter"/>
</dbReference>
<proteinExistence type="inferred from homology"/>
<dbReference type="EMBL" id="CATQJA010002585">
    <property type="protein sequence ID" value="CAJ0571866.1"/>
    <property type="molecule type" value="Genomic_DNA"/>
</dbReference>
<dbReference type="InterPro" id="IPR055417">
    <property type="entry name" value="UFD1_N1"/>
</dbReference>
<accession>A0AA36CP54</accession>
<evidence type="ECO:0000313" key="5">
    <source>
        <dbReference type="Proteomes" id="UP001177023"/>
    </source>
</evidence>
<reference evidence="4" key="1">
    <citation type="submission" date="2023-06" db="EMBL/GenBank/DDBJ databases">
        <authorList>
            <person name="Delattre M."/>
        </authorList>
    </citation>
    <scope>NUCLEOTIDE SEQUENCE</scope>
    <source>
        <strain evidence="4">AF72</strain>
    </source>
</reference>
<name>A0AA36CP54_9BILA</name>